<name>A0A511DLS0_9PSEU</name>
<dbReference type="Gene3D" id="3.90.1720.10">
    <property type="entry name" value="endopeptidase domain like (from Nostoc punctiforme)"/>
    <property type="match status" value="1"/>
</dbReference>
<dbReference type="Proteomes" id="UP000321685">
    <property type="component" value="Unassembled WGS sequence"/>
</dbReference>
<keyword evidence="2" id="KW-0645">Protease</keyword>
<keyword evidence="6" id="KW-0812">Transmembrane</keyword>
<feature type="compositionally biased region" description="Pro residues" evidence="5">
    <location>
        <begin position="258"/>
        <end position="288"/>
    </location>
</feature>
<reference evidence="8 9" key="1">
    <citation type="submission" date="2019-07" db="EMBL/GenBank/DDBJ databases">
        <title>Whole genome shotgun sequence of Pseudonocardia sulfidoxydans NBRC 16205.</title>
        <authorList>
            <person name="Hosoyama A."/>
            <person name="Uohara A."/>
            <person name="Ohji S."/>
            <person name="Ichikawa N."/>
        </authorList>
    </citation>
    <scope>NUCLEOTIDE SEQUENCE [LARGE SCALE GENOMIC DNA]</scope>
    <source>
        <strain evidence="8 9">NBRC 16205</strain>
    </source>
</reference>
<feature type="region of interest" description="Disordered" evidence="5">
    <location>
        <begin position="239"/>
        <end position="385"/>
    </location>
</feature>
<evidence type="ECO:0000313" key="9">
    <source>
        <dbReference type="Proteomes" id="UP000321685"/>
    </source>
</evidence>
<feature type="region of interest" description="Disordered" evidence="5">
    <location>
        <begin position="1"/>
        <end position="28"/>
    </location>
</feature>
<dbReference type="InterPro" id="IPR000064">
    <property type="entry name" value="NLP_P60_dom"/>
</dbReference>
<evidence type="ECO:0000256" key="2">
    <source>
        <dbReference type="ARBA" id="ARBA00022670"/>
    </source>
</evidence>
<dbReference type="Pfam" id="PF00877">
    <property type="entry name" value="NLPC_P60"/>
    <property type="match status" value="1"/>
</dbReference>
<dbReference type="InterPro" id="IPR038765">
    <property type="entry name" value="Papain-like_cys_pep_sf"/>
</dbReference>
<keyword evidence="4" id="KW-0788">Thiol protease</keyword>
<evidence type="ECO:0000256" key="3">
    <source>
        <dbReference type="ARBA" id="ARBA00022801"/>
    </source>
</evidence>
<evidence type="ECO:0000313" key="8">
    <source>
        <dbReference type="EMBL" id="GEL25755.1"/>
    </source>
</evidence>
<dbReference type="EMBL" id="BJVJ01000063">
    <property type="protein sequence ID" value="GEL25755.1"/>
    <property type="molecule type" value="Genomic_DNA"/>
</dbReference>
<evidence type="ECO:0000256" key="5">
    <source>
        <dbReference type="SAM" id="MobiDB-lite"/>
    </source>
</evidence>
<feature type="compositionally biased region" description="Basic residues" evidence="5">
    <location>
        <begin position="18"/>
        <end position="28"/>
    </location>
</feature>
<feature type="domain" description="NlpC/P60" evidence="7">
    <location>
        <begin position="113"/>
        <end position="243"/>
    </location>
</feature>
<keyword evidence="9" id="KW-1185">Reference proteome</keyword>
<accession>A0A511DLS0</accession>
<keyword evidence="6" id="KW-0472">Membrane</keyword>
<feature type="compositionally biased region" description="Low complexity" evidence="5">
    <location>
        <begin position="289"/>
        <end position="384"/>
    </location>
</feature>
<comment type="caution">
    <text evidence="8">The sequence shown here is derived from an EMBL/GenBank/DDBJ whole genome shotgun (WGS) entry which is preliminary data.</text>
</comment>
<dbReference type="SUPFAM" id="SSF54001">
    <property type="entry name" value="Cysteine proteinases"/>
    <property type="match status" value="1"/>
</dbReference>
<organism evidence="8 9">
    <name type="scientific">Pseudonocardia sulfidoxydans NBRC 16205</name>
    <dbReference type="NCBI Taxonomy" id="1223511"/>
    <lineage>
        <taxon>Bacteria</taxon>
        <taxon>Bacillati</taxon>
        <taxon>Actinomycetota</taxon>
        <taxon>Actinomycetes</taxon>
        <taxon>Pseudonocardiales</taxon>
        <taxon>Pseudonocardiaceae</taxon>
        <taxon>Pseudonocardia</taxon>
    </lineage>
</organism>
<feature type="transmembrane region" description="Helical" evidence="6">
    <location>
        <begin position="34"/>
        <end position="55"/>
    </location>
</feature>
<gene>
    <name evidence="8" type="ORF">PSU4_47090</name>
</gene>
<dbReference type="GO" id="GO:0008234">
    <property type="term" value="F:cysteine-type peptidase activity"/>
    <property type="evidence" value="ECO:0007669"/>
    <property type="project" value="UniProtKB-KW"/>
</dbReference>
<evidence type="ECO:0000256" key="1">
    <source>
        <dbReference type="ARBA" id="ARBA00007074"/>
    </source>
</evidence>
<dbReference type="GO" id="GO:0006508">
    <property type="term" value="P:proteolysis"/>
    <property type="evidence" value="ECO:0007669"/>
    <property type="project" value="UniProtKB-KW"/>
</dbReference>
<proteinExistence type="inferred from homology"/>
<protein>
    <recommendedName>
        <fullName evidence="7">NlpC/P60 domain-containing protein</fullName>
    </recommendedName>
</protein>
<evidence type="ECO:0000256" key="4">
    <source>
        <dbReference type="ARBA" id="ARBA00022807"/>
    </source>
</evidence>
<dbReference type="AlphaFoldDB" id="A0A511DLS0"/>
<evidence type="ECO:0000256" key="6">
    <source>
        <dbReference type="SAM" id="Phobius"/>
    </source>
</evidence>
<dbReference type="PROSITE" id="PS51935">
    <property type="entry name" value="NLPC_P60"/>
    <property type="match status" value="1"/>
</dbReference>
<dbReference type="PANTHER" id="PTHR47359">
    <property type="entry name" value="PEPTIDOGLYCAN DL-ENDOPEPTIDASE CWLO"/>
    <property type="match status" value="1"/>
</dbReference>
<dbReference type="PANTHER" id="PTHR47359:SF3">
    <property type="entry name" value="NLP_P60 DOMAIN-CONTAINING PROTEIN-RELATED"/>
    <property type="match status" value="1"/>
</dbReference>
<keyword evidence="6" id="KW-1133">Transmembrane helix</keyword>
<keyword evidence="3" id="KW-0378">Hydrolase</keyword>
<dbReference type="InterPro" id="IPR051794">
    <property type="entry name" value="PG_Endopeptidase_C40"/>
</dbReference>
<comment type="similarity">
    <text evidence="1">Belongs to the peptidase C40 family.</text>
</comment>
<sequence length="489" mass="48820">MVTTGDDGWARPDPSVRGGRHRARGRRRVDHDGVAAAWLLAALLGTAACALPSAVPVRPAAQQSVLTDRPVPLPTVPAPHHALPLPVTPGPTPAQPVAAAEEAPADFTSALPDDRAAVAVRTAMAQIGLPYQWGGNGPTAGDDGFDCSGLTTFAYAAAGIPLPRTAATQYAAGPHVPAGAPLQPGDLVFYGTPGAVHHVGMYIGDGRMVNAPTFGEPVQTAYYRWTGDDYLGATRPAATGPITRGLLPTVPSEGGPVVRPPRPTVFEAPPAPPPTEVPQPATSLPPEPVTAASAVAAGDTTTTSTTLPPTSVGADPSSTTDTTTEAPPATSASTAESPTTVPPTTASSTTGSSTTVPSTTLAPTSAEPPTTTAQPPTTTRAPQLVVGDDRVPLVAVAAPATGVPAAPQAGGRTAETEGRTVVVLAADGDLALQPGGTVTVRSADGAARTWTIRVVRPLPEPALTPALAPAGGLVVVMGGPGARTVAIAT</sequence>
<evidence type="ECO:0000259" key="7">
    <source>
        <dbReference type="PROSITE" id="PS51935"/>
    </source>
</evidence>